<evidence type="ECO:0000256" key="6">
    <source>
        <dbReference type="ARBA" id="ARBA00022839"/>
    </source>
</evidence>
<evidence type="ECO:0000256" key="12">
    <source>
        <dbReference type="ARBA" id="ARBA00048988"/>
    </source>
</evidence>
<evidence type="ECO:0000256" key="4">
    <source>
        <dbReference type="ARBA" id="ARBA00022801"/>
    </source>
</evidence>
<evidence type="ECO:0000256" key="10">
    <source>
        <dbReference type="ARBA" id="ARBA00023235"/>
    </source>
</evidence>
<keyword evidence="6 13" id="KW-0269">Exonuclease</keyword>
<dbReference type="InterPro" id="IPR014017">
    <property type="entry name" value="DNA_helicase_UvrD-like_C"/>
</dbReference>
<dbReference type="InterPro" id="IPR038726">
    <property type="entry name" value="PDDEXK_AddAB-type"/>
</dbReference>
<evidence type="ECO:0000313" key="18">
    <source>
        <dbReference type="Proteomes" id="UP000051922"/>
    </source>
</evidence>
<dbReference type="Pfam" id="PF00580">
    <property type="entry name" value="UvrD-helicase"/>
    <property type="match status" value="1"/>
</dbReference>
<evidence type="ECO:0000256" key="1">
    <source>
        <dbReference type="ARBA" id="ARBA00022722"/>
    </source>
</evidence>
<dbReference type="InterPro" id="IPR011335">
    <property type="entry name" value="Restrct_endonuc-II-like"/>
</dbReference>
<dbReference type="GO" id="GO:0005829">
    <property type="term" value="C:cytosol"/>
    <property type="evidence" value="ECO:0007669"/>
    <property type="project" value="TreeGrafter"/>
</dbReference>
<dbReference type="EC" id="5.6.2.4" evidence="13"/>
<comment type="similarity">
    <text evidence="13">Belongs to the helicase family. AddA subfamily.</text>
</comment>
<evidence type="ECO:0000256" key="8">
    <source>
        <dbReference type="ARBA" id="ARBA00023125"/>
    </source>
</evidence>
<name>A0A0R1TXE9_9LACO</name>
<dbReference type="EMBL" id="AZFJ01000052">
    <property type="protein sequence ID" value="KRL85438.1"/>
    <property type="molecule type" value="Genomic_DNA"/>
</dbReference>
<evidence type="ECO:0000256" key="3">
    <source>
        <dbReference type="ARBA" id="ARBA00022763"/>
    </source>
</evidence>
<dbReference type="InterPro" id="IPR014152">
    <property type="entry name" value="AddA"/>
</dbReference>
<dbReference type="InterPro" id="IPR000212">
    <property type="entry name" value="DNA_helicase_UvrD/REP"/>
</dbReference>
<keyword evidence="9 13" id="KW-0234">DNA repair</keyword>
<dbReference type="PANTHER" id="PTHR11070">
    <property type="entry name" value="UVRD / RECB / PCRA DNA HELICASE FAMILY MEMBER"/>
    <property type="match status" value="1"/>
</dbReference>
<dbReference type="GO" id="GO:0016887">
    <property type="term" value="F:ATP hydrolysis activity"/>
    <property type="evidence" value="ECO:0007669"/>
    <property type="project" value="RHEA"/>
</dbReference>
<dbReference type="HAMAP" id="MF_01451">
    <property type="entry name" value="AddA"/>
    <property type="match status" value="1"/>
</dbReference>
<comment type="function">
    <text evidence="13">The heterodimer acts as both an ATP-dependent DNA helicase and an ATP-dependent, dual-direction single-stranded exonuclease. Recognizes the chi site generating a DNA molecule suitable for the initiation of homologous recombination. The AddA nuclease domain is required for chi fragment generation; this subunit has the helicase and 3' -&gt; 5' nuclease activities.</text>
</comment>
<comment type="catalytic activity">
    <reaction evidence="11 13">
        <text>Couples ATP hydrolysis with the unwinding of duplex DNA by translocating in the 3'-5' direction.</text>
        <dbReference type="EC" id="5.6.2.4"/>
    </reaction>
</comment>
<dbReference type="Proteomes" id="UP000051922">
    <property type="component" value="Unassembled WGS sequence"/>
</dbReference>
<dbReference type="SUPFAM" id="SSF52980">
    <property type="entry name" value="Restriction endonuclease-like"/>
    <property type="match status" value="1"/>
</dbReference>
<comment type="caution">
    <text evidence="17">The sequence shown here is derived from an EMBL/GenBank/DDBJ whole genome shotgun (WGS) entry which is preliminary data.</text>
</comment>
<protein>
    <recommendedName>
        <fullName evidence="13">ATP-dependent helicase/nuclease subunit A</fullName>
        <ecNumber evidence="13">3.1.-.-</ecNumber>
        <ecNumber evidence="13">5.6.2.4</ecNumber>
    </recommendedName>
    <alternativeName>
        <fullName evidence="13">ATP-dependent helicase/nuclease AddA</fullName>
    </alternativeName>
    <alternativeName>
        <fullName evidence="13">DNA 3'-5' helicase AddA</fullName>
    </alternativeName>
</protein>
<proteinExistence type="inferred from homology"/>
<evidence type="ECO:0000256" key="11">
    <source>
        <dbReference type="ARBA" id="ARBA00034617"/>
    </source>
</evidence>
<sequence>MANFTASQKAAITHHGHNVLVSASAGSGKTTVLVERVLQSVLHGQDVTRLLVVTFTNAAAAEMKDRITVALKQELTNHRQEMDEETRHHLAQQIGLVASAPISTIDAFALQIVQQYYYTINLDPGFRILADPTEAIMIQEGVWSDLREVFFSSDEADRFRALSTNFGTDRSDDPLADLIMRVYEYAQTTTDPDGWIAGLADNYRNDLTATGPLMQQLRSTAGPIVEQVQRLLNQAAELLEPEPALAKVADNVAQTRSLTEIVAQALPAENYTAVQTAINDVDWPRWPGGKVADEAAKETKNAAKELRDQAKDVFTKSLGPLFALSASELEPALTAAHDLVDELSHVCLEFKGAYWAEKQRRHVLDFGDIEQSARVILGQADPDSGATVGQIYRDAFDEVLVDEYQDTNPLQEAILNAVSQDGVGNRFMVGDVKQSIYGFRLAEPQLFLDKYARYTPSENLSGDPEVDPAQMGVGERINLAENFRSSRNIIDFTNLIFRQVMDRQVGDIDYQGGEELLLGATDIPADFAPDTELLMYVPGDAEEGANADLDKDVGQVRAVIDRIRALMTHPEKRLYDRKKGDYRDLEYRDITLLVPTRSQNLQIQEEFTAAGIPIVINDAQNYFKTTELQVMLSLLKVVDNPLQEIPLVAVLRSPIVGMTADELAVVRLADRNAPYYAATDAFVRQYDAATADGTTTSAYRKLSRFNDQLRGFRELARGNRLVDLIWSIYNTTGYLDFVGGMPGGPQRQANLRALYDRAHAYEEGGFKGLFAFVHFIELMQQRDKDLDTPVTIDPDTNAVHLMTIHGSKGLQFPVVFLMNASRSLRSSGSHGGQAILSGGQIGVQWLQPDTRVQVALPQYELVRQERDAREQAEALRVLYVALTRAEQRLFVVGYGETQAKLEQSWRDMANTDALVLPAYNRLTASSLLTLIGGSIIRHPQYPGQDMATAALTSDATSFQVSWINHPATVTGQTAAAPIVQPPLTVDVDQWFEYQYPYTAATQTTGFQAVSEIKRLFDDPSLAELHADPQSSGHQVVADGQDAHRFTQTFATPKFMTAGEDERPTAAAVGTATHQVLQSLDLHQAITPDYVATVIEDLVSRNLITAPVARNVNVEHVVAFFTTPLGQTLLATPATVHREVPFAMLMPAGDVFPAMRNDEQNLLVHGIMDGFVTTADGVILYDYKTDHIGHHQDAVVQRYSGQLRLYAQALRQIQPEPVVGLRLVLLETNTVVALPVEGAYDGNSNKS</sequence>
<dbReference type="Pfam" id="PF12705">
    <property type="entry name" value="PDDEXK_1"/>
    <property type="match status" value="1"/>
</dbReference>
<dbReference type="InterPro" id="IPR027417">
    <property type="entry name" value="P-loop_NTPase"/>
</dbReference>
<dbReference type="GO" id="GO:0000724">
    <property type="term" value="P:double-strand break repair via homologous recombination"/>
    <property type="evidence" value="ECO:0007669"/>
    <property type="project" value="UniProtKB-UniRule"/>
</dbReference>
<dbReference type="GO" id="GO:0005524">
    <property type="term" value="F:ATP binding"/>
    <property type="evidence" value="ECO:0007669"/>
    <property type="project" value="UniProtKB-UniRule"/>
</dbReference>
<evidence type="ECO:0000256" key="5">
    <source>
        <dbReference type="ARBA" id="ARBA00022806"/>
    </source>
</evidence>
<comment type="catalytic activity">
    <reaction evidence="12 13">
        <text>ATP + H2O = ADP + phosphate + H(+)</text>
        <dbReference type="Rhea" id="RHEA:13065"/>
        <dbReference type="ChEBI" id="CHEBI:15377"/>
        <dbReference type="ChEBI" id="CHEBI:15378"/>
        <dbReference type="ChEBI" id="CHEBI:30616"/>
        <dbReference type="ChEBI" id="CHEBI:43474"/>
        <dbReference type="ChEBI" id="CHEBI:456216"/>
        <dbReference type="EC" id="5.6.2.4"/>
    </reaction>
</comment>
<keyword evidence="2 13" id="KW-0547">Nucleotide-binding</keyword>
<dbReference type="Pfam" id="PF13361">
    <property type="entry name" value="UvrD_C"/>
    <property type="match status" value="1"/>
</dbReference>
<feature type="domain" description="UvrD-like helicase C-terminal" evidence="16">
    <location>
        <begin position="514"/>
        <end position="809"/>
    </location>
</feature>
<dbReference type="PROSITE" id="PS51198">
    <property type="entry name" value="UVRD_HELICASE_ATP_BIND"/>
    <property type="match status" value="1"/>
</dbReference>
<evidence type="ECO:0000256" key="14">
    <source>
        <dbReference type="PROSITE-ProRule" id="PRU00560"/>
    </source>
</evidence>
<dbReference type="RefSeq" id="WP_056956900.1">
    <property type="nucleotide sequence ID" value="NZ_AZFJ01000052.1"/>
</dbReference>
<feature type="binding site" evidence="14">
    <location>
        <begin position="23"/>
        <end position="30"/>
    </location>
    <ligand>
        <name>ATP</name>
        <dbReference type="ChEBI" id="CHEBI:30616"/>
    </ligand>
</feature>
<dbReference type="Gene3D" id="3.90.320.10">
    <property type="match status" value="1"/>
</dbReference>
<dbReference type="PANTHER" id="PTHR11070:SF48">
    <property type="entry name" value="ATP-DEPENDENT HELICASE_NUCLEASE SUBUNIT A"/>
    <property type="match status" value="1"/>
</dbReference>
<dbReference type="PROSITE" id="PS51217">
    <property type="entry name" value="UVRD_HELICASE_CTER"/>
    <property type="match status" value="1"/>
</dbReference>
<keyword evidence="8 13" id="KW-0238">DNA-binding</keyword>
<dbReference type="GO" id="GO:0043138">
    <property type="term" value="F:3'-5' DNA helicase activity"/>
    <property type="evidence" value="ECO:0007669"/>
    <property type="project" value="UniProtKB-UniRule"/>
</dbReference>
<keyword evidence="1 13" id="KW-0540">Nuclease</keyword>
<keyword evidence="18" id="KW-1185">Reference proteome</keyword>
<evidence type="ECO:0000259" key="15">
    <source>
        <dbReference type="PROSITE" id="PS51198"/>
    </source>
</evidence>
<dbReference type="GO" id="GO:0003690">
    <property type="term" value="F:double-stranded DNA binding"/>
    <property type="evidence" value="ECO:0007669"/>
    <property type="project" value="UniProtKB-UniRule"/>
</dbReference>
<keyword evidence="4 13" id="KW-0378">Hydrolase</keyword>
<dbReference type="EC" id="3.1.-.-" evidence="13"/>
<dbReference type="OrthoDB" id="9810135at2"/>
<evidence type="ECO:0000256" key="13">
    <source>
        <dbReference type="HAMAP-Rule" id="MF_01451"/>
    </source>
</evidence>
<keyword evidence="3 13" id="KW-0227">DNA damage</keyword>
<dbReference type="InterPro" id="IPR011604">
    <property type="entry name" value="PDDEXK-like_dom_sf"/>
</dbReference>
<evidence type="ECO:0000256" key="9">
    <source>
        <dbReference type="ARBA" id="ARBA00023204"/>
    </source>
</evidence>
<dbReference type="STRING" id="1423783.FC50_GL001602"/>
<dbReference type="AlphaFoldDB" id="A0A0R1TXE9"/>
<dbReference type="SUPFAM" id="SSF52540">
    <property type="entry name" value="P-loop containing nucleoside triphosphate hydrolases"/>
    <property type="match status" value="1"/>
</dbReference>
<keyword evidence="5 13" id="KW-0347">Helicase</keyword>
<dbReference type="Gene3D" id="3.40.50.300">
    <property type="entry name" value="P-loop containing nucleotide triphosphate hydrolases"/>
    <property type="match status" value="4"/>
</dbReference>
<reference evidence="17 18" key="1">
    <citation type="journal article" date="2015" name="Genome Announc.">
        <title>Expanding the biotechnology potential of lactobacilli through comparative genomics of 213 strains and associated genera.</title>
        <authorList>
            <person name="Sun Z."/>
            <person name="Harris H.M."/>
            <person name="McCann A."/>
            <person name="Guo C."/>
            <person name="Argimon S."/>
            <person name="Zhang W."/>
            <person name="Yang X."/>
            <person name="Jeffery I.B."/>
            <person name="Cooney J.C."/>
            <person name="Kagawa T.F."/>
            <person name="Liu W."/>
            <person name="Song Y."/>
            <person name="Salvetti E."/>
            <person name="Wrobel A."/>
            <person name="Rasinkangas P."/>
            <person name="Parkhill J."/>
            <person name="Rea M.C."/>
            <person name="O'Sullivan O."/>
            <person name="Ritari J."/>
            <person name="Douillard F.P."/>
            <person name="Paul Ross R."/>
            <person name="Yang R."/>
            <person name="Briner A.E."/>
            <person name="Felis G.E."/>
            <person name="de Vos W.M."/>
            <person name="Barrangou R."/>
            <person name="Klaenhammer T.R."/>
            <person name="Caufield P.W."/>
            <person name="Cui Y."/>
            <person name="Zhang H."/>
            <person name="O'Toole P.W."/>
        </authorList>
    </citation>
    <scope>NUCLEOTIDE SEQUENCE [LARGE SCALE GENOMIC DNA]</scope>
    <source>
        <strain evidence="17 18">DSM 15945</strain>
    </source>
</reference>
<evidence type="ECO:0000256" key="2">
    <source>
        <dbReference type="ARBA" id="ARBA00022741"/>
    </source>
</evidence>
<accession>A0A0R1TXE9</accession>
<keyword evidence="10 13" id="KW-0413">Isomerase</keyword>
<evidence type="ECO:0000313" key="17">
    <source>
        <dbReference type="EMBL" id="KRL85438.1"/>
    </source>
</evidence>
<evidence type="ECO:0000256" key="7">
    <source>
        <dbReference type="ARBA" id="ARBA00022840"/>
    </source>
</evidence>
<feature type="domain" description="UvrD-like helicase ATP-binding" evidence="15">
    <location>
        <begin position="2"/>
        <end position="486"/>
    </location>
</feature>
<organism evidence="17 18">
    <name type="scientific">Lacticaseibacillus pantheris DSM 15945 = JCM 12539 = NBRC 106106</name>
    <dbReference type="NCBI Taxonomy" id="1423783"/>
    <lineage>
        <taxon>Bacteria</taxon>
        <taxon>Bacillati</taxon>
        <taxon>Bacillota</taxon>
        <taxon>Bacilli</taxon>
        <taxon>Lactobacillales</taxon>
        <taxon>Lactobacillaceae</taxon>
        <taxon>Lacticaseibacillus</taxon>
    </lineage>
</organism>
<comment type="cofactor">
    <cofactor evidence="13">
        <name>Mg(2+)</name>
        <dbReference type="ChEBI" id="CHEBI:18420"/>
    </cofactor>
</comment>
<dbReference type="NCBIfam" id="TIGR02785">
    <property type="entry name" value="addA_Gpos"/>
    <property type="match status" value="1"/>
</dbReference>
<keyword evidence="7 13" id="KW-0067">ATP-binding</keyword>
<evidence type="ECO:0000259" key="16">
    <source>
        <dbReference type="PROSITE" id="PS51217"/>
    </source>
</evidence>
<gene>
    <name evidence="13" type="primary">addA</name>
    <name evidence="17" type="ORF">FC50_GL001602</name>
</gene>
<dbReference type="InterPro" id="IPR014016">
    <property type="entry name" value="UvrD-like_ATP-bd"/>
</dbReference>
<dbReference type="PATRIC" id="fig|1423783.4.peg.1644"/>
<dbReference type="GO" id="GO:0008408">
    <property type="term" value="F:3'-5' exonuclease activity"/>
    <property type="evidence" value="ECO:0007669"/>
    <property type="project" value="UniProtKB-UniRule"/>
</dbReference>
<comment type="subunit">
    <text evidence="13">Heterodimer of AddA and AddB/RexB.</text>
</comment>
<dbReference type="GO" id="GO:0033202">
    <property type="term" value="C:DNA helicase complex"/>
    <property type="evidence" value="ECO:0007669"/>
    <property type="project" value="TreeGrafter"/>
</dbReference>